<evidence type="ECO:0000256" key="6">
    <source>
        <dbReference type="ARBA" id="ARBA00022683"/>
    </source>
</evidence>
<keyword evidence="10 12" id="KW-0472">Membrane</keyword>
<feature type="transmembrane region" description="Helical" evidence="12">
    <location>
        <begin position="208"/>
        <end position="228"/>
    </location>
</feature>
<comment type="subcellular location">
    <subcellularLocation>
        <location evidence="1">Cell membrane</location>
        <topology evidence="1">Multi-pass membrane protein</topology>
    </subcellularLocation>
</comment>
<dbReference type="Pfam" id="PF00367">
    <property type="entry name" value="PTS_EIIB"/>
    <property type="match status" value="1"/>
</dbReference>
<keyword evidence="7 12" id="KW-0812">Transmembrane</keyword>
<dbReference type="EMBL" id="JAUSUR010000001">
    <property type="protein sequence ID" value="MDQ0360421.1"/>
    <property type="molecule type" value="Genomic_DNA"/>
</dbReference>
<dbReference type="NCBIfam" id="TIGR01995">
    <property type="entry name" value="PTS-II-ABC-beta"/>
    <property type="match status" value="1"/>
</dbReference>
<evidence type="ECO:0000256" key="3">
    <source>
        <dbReference type="ARBA" id="ARBA00022475"/>
    </source>
</evidence>
<evidence type="ECO:0000259" key="13">
    <source>
        <dbReference type="PROSITE" id="PS51093"/>
    </source>
</evidence>
<keyword evidence="2" id="KW-0813">Transport</keyword>
<feature type="domain" description="PTS EIIA type-1" evidence="13">
    <location>
        <begin position="486"/>
        <end position="590"/>
    </location>
</feature>
<feature type="transmembrane region" description="Helical" evidence="12">
    <location>
        <begin position="240"/>
        <end position="269"/>
    </location>
</feature>
<dbReference type="RefSeq" id="WP_307406304.1">
    <property type="nucleotide sequence ID" value="NZ_JAUSUR010000001.1"/>
</dbReference>
<gene>
    <name evidence="16" type="ORF">J2S15_001152</name>
</gene>
<dbReference type="PANTHER" id="PTHR30175">
    <property type="entry name" value="PHOSPHOTRANSFERASE SYSTEM TRANSPORT PROTEIN"/>
    <property type="match status" value="1"/>
</dbReference>
<keyword evidence="17" id="KW-1185">Reference proteome</keyword>
<keyword evidence="6" id="KW-0598">Phosphotransferase system</keyword>
<name>A0ABU0E0K5_9FIRM</name>
<dbReference type="PROSITE" id="PS01035">
    <property type="entry name" value="PTS_EIIB_TYPE_1_CYS"/>
    <property type="match status" value="1"/>
</dbReference>
<evidence type="ECO:0000256" key="5">
    <source>
        <dbReference type="ARBA" id="ARBA00022679"/>
    </source>
</evidence>
<dbReference type="PROSITE" id="PS51098">
    <property type="entry name" value="PTS_EIIB_TYPE_1"/>
    <property type="match status" value="1"/>
</dbReference>
<evidence type="ECO:0000259" key="15">
    <source>
        <dbReference type="PROSITE" id="PS51103"/>
    </source>
</evidence>
<feature type="transmembrane region" description="Helical" evidence="12">
    <location>
        <begin position="425"/>
        <end position="449"/>
    </location>
</feature>
<dbReference type="Pfam" id="PF00358">
    <property type="entry name" value="PTS_EIIA_1"/>
    <property type="match status" value="1"/>
</dbReference>
<dbReference type="InterPro" id="IPR001996">
    <property type="entry name" value="PTS_IIB_1"/>
</dbReference>
<dbReference type="InterPro" id="IPR013013">
    <property type="entry name" value="PTS_EIIC_1"/>
</dbReference>
<evidence type="ECO:0000256" key="12">
    <source>
        <dbReference type="SAM" id="Phobius"/>
    </source>
</evidence>
<feature type="transmembrane region" description="Helical" evidence="12">
    <location>
        <begin position="171"/>
        <end position="188"/>
    </location>
</feature>
<keyword evidence="4" id="KW-0762">Sugar transport</keyword>
<dbReference type="SUPFAM" id="SSF51261">
    <property type="entry name" value="Duplicated hybrid motif"/>
    <property type="match status" value="1"/>
</dbReference>
<dbReference type="PANTHER" id="PTHR30175:SF1">
    <property type="entry name" value="PTS SYSTEM ARBUTIN-, CELLOBIOSE-, AND SALICIN-SPECIFIC EIIBC COMPONENT-RELATED"/>
    <property type="match status" value="1"/>
</dbReference>
<dbReference type="InterPro" id="IPR003352">
    <property type="entry name" value="PTS_EIIC"/>
</dbReference>
<evidence type="ECO:0000256" key="2">
    <source>
        <dbReference type="ARBA" id="ARBA00022448"/>
    </source>
</evidence>
<dbReference type="Pfam" id="PF02378">
    <property type="entry name" value="PTS_EIIC"/>
    <property type="match status" value="1"/>
</dbReference>
<evidence type="ECO:0000313" key="16">
    <source>
        <dbReference type="EMBL" id="MDQ0360421.1"/>
    </source>
</evidence>
<dbReference type="InterPro" id="IPR018113">
    <property type="entry name" value="PTrfase_EIIB_Cys"/>
</dbReference>
<dbReference type="Gene3D" id="3.30.1360.60">
    <property type="entry name" value="Glucose permease domain IIB"/>
    <property type="match status" value="1"/>
</dbReference>
<dbReference type="InterPro" id="IPR036878">
    <property type="entry name" value="Glu_permease_IIB"/>
</dbReference>
<dbReference type="Gene3D" id="2.70.70.10">
    <property type="entry name" value="Glucose Permease (Domain IIA)"/>
    <property type="match status" value="1"/>
</dbReference>
<evidence type="ECO:0000256" key="8">
    <source>
        <dbReference type="ARBA" id="ARBA00022777"/>
    </source>
</evidence>
<organism evidence="16 17">
    <name type="scientific">Breznakia pachnodae</name>
    <dbReference type="NCBI Taxonomy" id="265178"/>
    <lineage>
        <taxon>Bacteria</taxon>
        <taxon>Bacillati</taxon>
        <taxon>Bacillota</taxon>
        <taxon>Erysipelotrichia</taxon>
        <taxon>Erysipelotrichales</taxon>
        <taxon>Erysipelotrichaceae</taxon>
        <taxon>Breznakia</taxon>
    </lineage>
</organism>
<dbReference type="InterPro" id="IPR011297">
    <property type="entry name" value="PTS_IIABC_b_glu"/>
</dbReference>
<evidence type="ECO:0000256" key="4">
    <source>
        <dbReference type="ARBA" id="ARBA00022597"/>
    </source>
</evidence>
<protein>
    <submittedName>
        <fullName evidence="16">PTS system beta-glucosides-specific IIC component</fullName>
    </submittedName>
</protein>
<keyword evidence="3" id="KW-1003">Cell membrane</keyword>
<evidence type="ECO:0000256" key="9">
    <source>
        <dbReference type="ARBA" id="ARBA00022989"/>
    </source>
</evidence>
<keyword evidence="8" id="KW-0418">Kinase</keyword>
<evidence type="ECO:0000256" key="1">
    <source>
        <dbReference type="ARBA" id="ARBA00004651"/>
    </source>
</evidence>
<evidence type="ECO:0000256" key="10">
    <source>
        <dbReference type="ARBA" id="ARBA00023136"/>
    </source>
</evidence>
<dbReference type="PROSITE" id="PS51093">
    <property type="entry name" value="PTS_EIIA_TYPE_1"/>
    <property type="match status" value="1"/>
</dbReference>
<feature type="transmembrane region" description="Helical" evidence="12">
    <location>
        <begin position="101"/>
        <end position="131"/>
    </location>
</feature>
<keyword evidence="5" id="KW-0808">Transferase</keyword>
<feature type="domain" description="PTS EIIB type-1" evidence="14">
    <location>
        <begin position="6"/>
        <end position="88"/>
    </location>
</feature>
<dbReference type="CDD" id="cd00212">
    <property type="entry name" value="PTS_IIB_glc"/>
    <property type="match status" value="1"/>
</dbReference>
<evidence type="ECO:0000313" key="17">
    <source>
        <dbReference type="Proteomes" id="UP001230220"/>
    </source>
</evidence>
<dbReference type="CDD" id="cd00210">
    <property type="entry name" value="PTS_IIA_glc"/>
    <property type="match status" value="1"/>
</dbReference>
<evidence type="ECO:0000256" key="7">
    <source>
        <dbReference type="ARBA" id="ARBA00022692"/>
    </source>
</evidence>
<feature type="transmembrane region" description="Helical" evidence="12">
    <location>
        <begin position="289"/>
        <end position="308"/>
    </location>
</feature>
<dbReference type="Proteomes" id="UP001230220">
    <property type="component" value="Unassembled WGS sequence"/>
</dbReference>
<dbReference type="PROSITE" id="PS00371">
    <property type="entry name" value="PTS_EIIA_TYPE_1_HIS"/>
    <property type="match status" value="1"/>
</dbReference>
<sequence>MSKKYEQLAQDVIKKVGGKENVISVYHCATRLRFKLVDENNADKEALLAQEGVSTVISNSGSYQVVIGPHVADVFEEIEKLVDVKTEKDDSQKEKFSASSLFDFISGVFMPIIPALSGAGMVKAVLAILVVANVISTDSQTYFLLNNIFADGVFYFLPMMLAYTTAQKMKCNPILAVAVAAMMMHPNWSTLVATGESVNFFDVIPFTLVGYGSSVIPIILIIVVQSFVEKFLHKIIPAAIELVFLPLITFLVMGTLAFSILGPFGYILGQYLADFFMWLSTNASWAPPLLIGLTCPLMIMIGLHNAVAPLGVVQMTNLGYDGIWGPGNICSNMAVATAAAVVALRAKDKTSRQLATSSSITAYVGITEPALYGVVLPKKYPLIAAMIGGACGGLFAGLTGTHRFATGSASIFAAPLYIGDNTMVYFYNIIIAIVISVVITAILTFVLSFKYEKKETESSSDELSIDEGTILTPVKGEVMSLDKAEDEAFATGAMGDGVVILPSEGKVVAPFSGTISVLFPTKHAIGLTSDSGVEVLIHIGMNTVEMNGEGFDAKVKQGDYVEVGQTLVEFDIDKIKNAGFSTQTMVIVTNTADYESVSANFADASKPLLVLSR</sequence>
<comment type="caution">
    <text evidence="16">The sequence shown here is derived from an EMBL/GenBank/DDBJ whole genome shotgun (WGS) entry which is preliminary data.</text>
</comment>
<evidence type="ECO:0000256" key="11">
    <source>
        <dbReference type="PROSITE-ProRule" id="PRU00421"/>
    </source>
</evidence>
<feature type="domain" description="PTS EIIC type-1" evidence="15">
    <location>
        <begin position="103"/>
        <end position="463"/>
    </location>
</feature>
<dbReference type="InterPro" id="IPR001127">
    <property type="entry name" value="PTS_EIIA_1_perm"/>
</dbReference>
<dbReference type="SUPFAM" id="SSF55604">
    <property type="entry name" value="Glucose permease domain IIB"/>
    <property type="match status" value="1"/>
</dbReference>
<dbReference type="NCBIfam" id="TIGR00830">
    <property type="entry name" value="PTBA"/>
    <property type="match status" value="1"/>
</dbReference>
<proteinExistence type="predicted"/>
<reference evidence="16 17" key="1">
    <citation type="submission" date="2023-07" db="EMBL/GenBank/DDBJ databases">
        <title>Genomic Encyclopedia of Type Strains, Phase IV (KMG-IV): sequencing the most valuable type-strain genomes for metagenomic binning, comparative biology and taxonomic classification.</title>
        <authorList>
            <person name="Goeker M."/>
        </authorList>
    </citation>
    <scope>NUCLEOTIDE SEQUENCE [LARGE SCALE GENOMIC DNA]</scope>
    <source>
        <strain evidence="16 17">DSM 16784</strain>
    </source>
</reference>
<dbReference type="InterPro" id="IPR050558">
    <property type="entry name" value="PTS_Sugar-Specific_Components"/>
</dbReference>
<dbReference type="PROSITE" id="PS51103">
    <property type="entry name" value="PTS_EIIC_TYPE_1"/>
    <property type="match status" value="1"/>
</dbReference>
<evidence type="ECO:0000259" key="14">
    <source>
        <dbReference type="PROSITE" id="PS51098"/>
    </source>
</evidence>
<feature type="active site" description="Phosphocysteine intermediate; for EIIB activity" evidence="11">
    <location>
        <position position="28"/>
    </location>
</feature>
<dbReference type="InterPro" id="IPR011055">
    <property type="entry name" value="Dup_hybrid_motif"/>
</dbReference>
<feature type="transmembrane region" description="Helical" evidence="12">
    <location>
        <begin position="382"/>
        <end position="405"/>
    </location>
</feature>
<accession>A0ABU0E0K5</accession>
<feature type="transmembrane region" description="Helical" evidence="12">
    <location>
        <begin position="143"/>
        <end position="164"/>
    </location>
</feature>
<keyword evidence="9 12" id="KW-1133">Transmembrane helix</keyword>